<dbReference type="RefSeq" id="WP_369332740.1">
    <property type="nucleotide sequence ID" value="NZ_JAULBC010000017.1"/>
</dbReference>
<protein>
    <submittedName>
        <fullName evidence="2">DinB family protein</fullName>
    </submittedName>
</protein>
<dbReference type="InterPro" id="IPR034660">
    <property type="entry name" value="DinB/YfiT-like"/>
</dbReference>
<dbReference type="SUPFAM" id="SSF109854">
    <property type="entry name" value="DinB/YfiT-like putative metalloenzymes"/>
    <property type="match status" value="1"/>
</dbReference>
<evidence type="ECO:0000259" key="1">
    <source>
        <dbReference type="Pfam" id="PF12867"/>
    </source>
</evidence>
<dbReference type="Proteomes" id="UP001560573">
    <property type="component" value="Unassembled WGS sequence"/>
</dbReference>
<dbReference type="Pfam" id="PF12867">
    <property type="entry name" value="DinB_2"/>
    <property type="match status" value="1"/>
</dbReference>
<gene>
    <name evidence="2" type="ORF">QTN47_27685</name>
</gene>
<reference evidence="2 3" key="1">
    <citation type="submission" date="2023-07" db="EMBL/GenBank/DDBJ databases">
        <authorList>
            <person name="Lian W.-H."/>
        </authorList>
    </citation>
    <scope>NUCLEOTIDE SEQUENCE [LARGE SCALE GENOMIC DNA]</scope>
    <source>
        <strain evidence="2 3">SYSU DXS3180</strain>
    </source>
</reference>
<feature type="domain" description="DinB-like" evidence="1">
    <location>
        <begin position="9"/>
        <end position="142"/>
    </location>
</feature>
<dbReference type="Gene3D" id="1.20.120.450">
    <property type="entry name" value="dinb family like domain"/>
    <property type="match status" value="1"/>
</dbReference>
<sequence>MKDHLTQRLHTQPDTLATLMYSLTEDEIRSHPIADKWSIYENLVHLGRYNELFLGRMRQIEAGGTPLFGQYKAEDDPLFYEWQKKSFYDMLTDLYKTRYEVTAYLSSLSGNALLATGKHFLYGTMTVEGWTEVFLLHEAHHFFTIFKLGIQLRPDRILGLC</sequence>
<organism evidence="2 3">
    <name type="scientific">Danxiaibacter flavus</name>
    <dbReference type="NCBI Taxonomy" id="3049108"/>
    <lineage>
        <taxon>Bacteria</taxon>
        <taxon>Pseudomonadati</taxon>
        <taxon>Bacteroidota</taxon>
        <taxon>Chitinophagia</taxon>
        <taxon>Chitinophagales</taxon>
        <taxon>Chitinophagaceae</taxon>
        <taxon>Danxiaibacter</taxon>
    </lineage>
</organism>
<keyword evidence="3" id="KW-1185">Reference proteome</keyword>
<dbReference type="InterPro" id="IPR024775">
    <property type="entry name" value="DinB-like"/>
</dbReference>
<proteinExistence type="predicted"/>
<dbReference type="EMBL" id="JAULBC010000017">
    <property type="protein sequence ID" value="MEX6691323.1"/>
    <property type="molecule type" value="Genomic_DNA"/>
</dbReference>
<accession>A0ABV3ZQL5</accession>
<comment type="caution">
    <text evidence="2">The sequence shown here is derived from an EMBL/GenBank/DDBJ whole genome shotgun (WGS) entry which is preliminary data.</text>
</comment>
<evidence type="ECO:0000313" key="3">
    <source>
        <dbReference type="Proteomes" id="UP001560573"/>
    </source>
</evidence>
<evidence type="ECO:0000313" key="2">
    <source>
        <dbReference type="EMBL" id="MEX6691323.1"/>
    </source>
</evidence>
<name>A0ABV3ZQL5_9BACT</name>